<dbReference type="PANTHER" id="PTHR24096:SF251">
    <property type="entry name" value="4-COUMARATE--COA LIGASE-LIKE 9"/>
    <property type="match status" value="1"/>
</dbReference>
<sequence length="502" mass="56546">MEMESINPRTGFCQQTKTFHSLRPPTPFPPPHQPLSITHFVLSLLQSSTVPTTTTTYLNIPSTGQSLTYSQAIDHIHSLSSSLKNHYSLNNKDVAFILCPPSLHVPVLYLSLMHLGVTISPANPLSSDSELTHQIQLCKPKIAFATSQTAHKLPSLPLGTILIDSPEFTSLLTRPKPQASQPRVEVSQSDVAAILYSSGTTGRVKGVGLTHRNLIALISGLHHNRQEPDPNQPEQPPVSLFILPLFHVFGFFMSINAFSRGETLVLMERFDFVQMLKYVEKYRVTYMPVSPPLIVALVKSDLTEKYDLSSLRSLGCGGAPLGKEVADKFKEKFPHVEIAQVIPFMEAKIVDPETGEGLGPGQRGELWLRGPTVMKGSDHVHHCIHMFLNLVGKNSSILFLRLYLTFWPNCIFFNFYIFKLICFWCFFIVLIMLLSHHMFDYFQVPPAELEKLLQSNHEIADAAVIPMRHLTITLMFIVYEPVAYCFSFWIISSRQESHVYKT</sequence>
<reference evidence="4" key="1">
    <citation type="submission" date="2013-03" db="EMBL/GenBank/DDBJ databases">
        <authorList>
            <person name="Rao G."/>
            <person name="Zhang J."/>
        </authorList>
    </citation>
    <scope>NUCLEOTIDE SEQUENCE</scope>
</reference>
<keyword evidence="1" id="KW-0436">Ligase</keyword>
<dbReference type="PANTHER" id="PTHR24096">
    <property type="entry name" value="LONG-CHAIN-FATTY-ACID--COA LIGASE"/>
    <property type="match status" value="1"/>
</dbReference>
<dbReference type="Gene3D" id="3.40.50.980">
    <property type="match status" value="2"/>
</dbReference>
<keyword evidence="2" id="KW-0472">Membrane</keyword>
<feature type="transmembrane region" description="Helical" evidence="2">
    <location>
        <begin position="411"/>
        <end position="434"/>
    </location>
</feature>
<dbReference type="EMBL" id="KC818110">
    <property type="protein sequence ID" value="AGO89322.1"/>
    <property type="molecule type" value="mRNA"/>
</dbReference>
<evidence type="ECO:0000259" key="3">
    <source>
        <dbReference type="Pfam" id="PF00501"/>
    </source>
</evidence>
<dbReference type="GO" id="GO:0016405">
    <property type="term" value="F:CoA-ligase activity"/>
    <property type="evidence" value="ECO:0007669"/>
    <property type="project" value="TreeGrafter"/>
</dbReference>
<proteinExistence type="evidence at transcript level"/>
<dbReference type="SUPFAM" id="SSF56801">
    <property type="entry name" value="Acetyl-CoA synthetase-like"/>
    <property type="match status" value="1"/>
</dbReference>
<evidence type="ECO:0000256" key="1">
    <source>
        <dbReference type="ARBA" id="ARBA00022598"/>
    </source>
</evidence>
<feature type="transmembrane region" description="Helical" evidence="2">
    <location>
        <begin position="238"/>
        <end position="259"/>
    </location>
</feature>
<dbReference type="InterPro" id="IPR020845">
    <property type="entry name" value="AMP-binding_CS"/>
</dbReference>
<evidence type="ECO:0000256" key="2">
    <source>
        <dbReference type="SAM" id="Phobius"/>
    </source>
</evidence>
<feature type="transmembrane region" description="Helical" evidence="2">
    <location>
        <begin position="470"/>
        <end position="491"/>
    </location>
</feature>
<dbReference type="PROSITE" id="PS00455">
    <property type="entry name" value="AMP_BINDING"/>
    <property type="match status" value="1"/>
</dbReference>
<dbReference type="AlphaFoldDB" id="S4WCN8"/>
<feature type="domain" description="AMP-dependent synthetase/ligase" evidence="3">
    <location>
        <begin position="62"/>
        <end position="340"/>
    </location>
</feature>
<keyword evidence="2" id="KW-1133">Transmembrane helix</keyword>
<dbReference type="Pfam" id="PF00501">
    <property type="entry name" value="AMP-binding"/>
    <property type="match status" value="1"/>
</dbReference>
<accession>S4WCN8</accession>
<name>S4WCN8_CHOAR</name>
<keyword evidence="2" id="KW-0812">Transmembrane</keyword>
<dbReference type="Gene3D" id="2.30.38.10">
    <property type="entry name" value="Luciferase, Domain 3"/>
    <property type="match status" value="1"/>
</dbReference>
<evidence type="ECO:0000313" key="4">
    <source>
        <dbReference type="EMBL" id="AGO89322.1"/>
    </source>
</evidence>
<organism evidence="4">
    <name type="scientific">Chosenia arbutifolia</name>
    <name type="common">Willow</name>
    <name type="synonym">Salix arbutifolia</name>
    <dbReference type="NCBI Taxonomy" id="75699"/>
    <lineage>
        <taxon>Eukaryota</taxon>
        <taxon>Viridiplantae</taxon>
        <taxon>Streptophyta</taxon>
        <taxon>Embryophyta</taxon>
        <taxon>Tracheophyta</taxon>
        <taxon>Spermatophyta</taxon>
        <taxon>Magnoliopsida</taxon>
        <taxon>eudicotyledons</taxon>
        <taxon>Gunneridae</taxon>
        <taxon>Pentapetalae</taxon>
        <taxon>rosids</taxon>
        <taxon>fabids</taxon>
        <taxon>Malpighiales</taxon>
        <taxon>Salicaceae</taxon>
        <taxon>Saliceae</taxon>
        <taxon>Salix</taxon>
    </lineage>
</organism>
<protein>
    <submittedName>
        <fullName evidence="4">Ca4CL5</fullName>
    </submittedName>
</protein>
<dbReference type="InterPro" id="IPR000873">
    <property type="entry name" value="AMP-dep_synth/lig_dom"/>
</dbReference>